<dbReference type="AlphaFoldDB" id="A0A0Q2LW37"/>
<comment type="caution">
    <text evidence="1">The sequence shown here is derived from an EMBL/GenBank/DDBJ whole genome shotgun (WGS) entry which is preliminary data.</text>
</comment>
<dbReference type="OrthoDB" id="4744842at2"/>
<sequence>MSNHVEWGTAAGALYTLRTRDSGIEELRPDDEDDLTSPYILGLWNGNGDGLALQGTRREILHYLRLVIACVERETDPRPQLDQALTRLNTLRLRRADLDDANQNTDARRIARIDDEETLLLRDVAHAAERLAHEL</sequence>
<dbReference type="Proteomes" id="UP000051677">
    <property type="component" value="Unassembled WGS sequence"/>
</dbReference>
<gene>
    <name evidence="1" type="ORF">AO501_07335</name>
</gene>
<accession>A0A0Q2LW37</accession>
<evidence type="ECO:0000313" key="2">
    <source>
        <dbReference type="Proteomes" id="UP000051677"/>
    </source>
</evidence>
<organism evidence="1 2">
    <name type="scientific">Mycobacterium gordonae</name>
    <dbReference type="NCBI Taxonomy" id="1778"/>
    <lineage>
        <taxon>Bacteria</taxon>
        <taxon>Bacillati</taxon>
        <taxon>Actinomycetota</taxon>
        <taxon>Actinomycetes</taxon>
        <taxon>Mycobacteriales</taxon>
        <taxon>Mycobacteriaceae</taxon>
        <taxon>Mycobacterium</taxon>
    </lineage>
</organism>
<name>A0A0Q2LW37_MYCGO</name>
<evidence type="ECO:0000313" key="1">
    <source>
        <dbReference type="EMBL" id="KQH79962.1"/>
    </source>
</evidence>
<proteinExistence type="predicted"/>
<dbReference type="RefSeq" id="WP_055577153.1">
    <property type="nucleotide sequence ID" value="NZ_LKTM01000056.1"/>
</dbReference>
<dbReference type="EMBL" id="LKTM01000056">
    <property type="protein sequence ID" value="KQH79962.1"/>
    <property type="molecule type" value="Genomic_DNA"/>
</dbReference>
<reference evidence="1 2" key="1">
    <citation type="submission" date="2015-10" db="EMBL/GenBank/DDBJ databases">
        <title>Mycobacterium gordonae draft genome assembly.</title>
        <authorList>
            <person name="Ustinova V."/>
            <person name="Smirnova T."/>
            <person name="Blagodatskikh K."/>
            <person name="Varlamov D."/>
            <person name="Larionova E."/>
            <person name="Chernousova L."/>
        </authorList>
    </citation>
    <scope>NUCLEOTIDE SEQUENCE [LARGE SCALE GENOMIC DNA]</scope>
    <source>
        <strain evidence="1 2">CTRI 14-8773</strain>
    </source>
</reference>
<protein>
    <submittedName>
        <fullName evidence="1">Uncharacterized protein</fullName>
    </submittedName>
</protein>